<dbReference type="EMBL" id="ML004484">
    <property type="protein sequence ID" value="RKP29518.1"/>
    <property type="molecule type" value="Genomic_DNA"/>
</dbReference>
<accession>A0A4P9ZA94</accession>
<evidence type="ECO:0000259" key="1">
    <source>
        <dbReference type="PROSITE" id="PS50904"/>
    </source>
</evidence>
<dbReference type="Proteomes" id="UP000268321">
    <property type="component" value="Unassembled WGS sequence"/>
</dbReference>
<dbReference type="AlphaFoldDB" id="A0A4P9ZA94"/>
<proteinExistence type="predicted"/>
<evidence type="ECO:0000313" key="3">
    <source>
        <dbReference type="Proteomes" id="UP000268321"/>
    </source>
</evidence>
<dbReference type="PROSITE" id="PS50904">
    <property type="entry name" value="PRELI_MSF1"/>
    <property type="match status" value="1"/>
</dbReference>
<evidence type="ECO:0000313" key="2">
    <source>
        <dbReference type="EMBL" id="RKP29518.1"/>
    </source>
</evidence>
<dbReference type="InterPro" id="IPR037365">
    <property type="entry name" value="Slowmo/Ups"/>
</dbReference>
<dbReference type="Pfam" id="PF04707">
    <property type="entry name" value="PRELI"/>
    <property type="match status" value="1"/>
</dbReference>
<organism evidence="2 3">
    <name type="scientific">Metschnikowia bicuspidata</name>
    <dbReference type="NCBI Taxonomy" id="27322"/>
    <lineage>
        <taxon>Eukaryota</taxon>
        <taxon>Fungi</taxon>
        <taxon>Dikarya</taxon>
        <taxon>Ascomycota</taxon>
        <taxon>Saccharomycotina</taxon>
        <taxon>Pichiomycetes</taxon>
        <taxon>Metschnikowiaceae</taxon>
        <taxon>Metschnikowia</taxon>
    </lineage>
</organism>
<dbReference type="PANTHER" id="PTHR11158">
    <property type="entry name" value="MSF1/PX19 RELATED"/>
    <property type="match status" value="1"/>
</dbReference>
<dbReference type="OrthoDB" id="341300at2759"/>
<name>A0A4P9ZA94_9ASCO</name>
<sequence length="182" mass="21213">MVQILSTNFTYNYDFPTTSAAYLNRYPNPFAKHVLSSDTLDTHVDLGGRLHTTRLVVKTGLLPDFIKPYLGRSVQSWIIERSIIDPKLQTLQAYSSNLDHHRIVKIEELLTYRCSRNETRLECNVRFLSNLFGFKRRIEAWTKEKFSKNLPNLTQGFMYVIRRVSRLGSRLLNTASLRDQTI</sequence>
<reference evidence="3" key="1">
    <citation type="journal article" date="2018" name="Nat. Microbiol.">
        <title>Leveraging single-cell genomics to expand the fungal tree of life.</title>
        <authorList>
            <person name="Ahrendt S.R."/>
            <person name="Quandt C.A."/>
            <person name="Ciobanu D."/>
            <person name="Clum A."/>
            <person name="Salamov A."/>
            <person name="Andreopoulos B."/>
            <person name="Cheng J.F."/>
            <person name="Woyke T."/>
            <person name="Pelin A."/>
            <person name="Henrissat B."/>
            <person name="Reynolds N.K."/>
            <person name="Benny G.L."/>
            <person name="Smith M.E."/>
            <person name="James T.Y."/>
            <person name="Grigoriev I.V."/>
        </authorList>
    </citation>
    <scope>NUCLEOTIDE SEQUENCE [LARGE SCALE GENOMIC DNA]</scope>
    <source>
        <strain evidence="3">Baker2002</strain>
    </source>
</reference>
<gene>
    <name evidence="2" type="ORF">METBISCDRAFT_31636</name>
</gene>
<protein>
    <submittedName>
        <fullName evidence="2">MSF1-domain-containing protein</fullName>
    </submittedName>
</protein>
<dbReference type="GO" id="GO:0005758">
    <property type="term" value="C:mitochondrial intermembrane space"/>
    <property type="evidence" value="ECO:0007669"/>
    <property type="project" value="InterPro"/>
</dbReference>
<keyword evidence="3" id="KW-1185">Reference proteome</keyword>
<feature type="domain" description="PRELI/MSF1" evidence="1">
    <location>
        <begin position="2"/>
        <end position="169"/>
    </location>
</feature>
<dbReference type="InterPro" id="IPR006797">
    <property type="entry name" value="PRELI/MSF1_dom"/>
</dbReference>